<feature type="compositionally biased region" description="Low complexity" evidence="4">
    <location>
        <begin position="201"/>
        <end position="230"/>
    </location>
</feature>
<keyword evidence="1 3" id="KW-0963">Cytoplasm</keyword>
<comment type="subcellular location">
    <subcellularLocation>
        <location evidence="3">Cytoplasm</location>
    </subcellularLocation>
</comment>
<evidence type="ECO:0000259" key="6">
    <source>
        <dbReference type="Pfam" id="PF17384"/>
    </source>
</evidence>
<feature type="compositionally biased region" description="Polar residues" evidence="4">
    <location>
        <begin position="255"/>
        <end position="266"/>
    </location>
</feature>
<comment type="function">
    <text evidence="3">Required for maturation of 30S ribosomal subunits.</text>
</comment>
<evidence type="ECO:0000256" key="4">
    <source>
        <dbReference type="SAM" id="MobiDB-lite"/>
    </source>
</evidence>
<evidence type="ECO:0000256" key="2">
    <source>
        <dbReference type="ARBA" id="ARBA00022517"/>
    </source>
</evidence>
<keyword evidence="2 3" id="KW-0690">Ribosome biogenesis</keyword>
<feature type="compositionally biased region" description="Basic residues" evidence="4">
    <location>
        <begin position="231"/>
        <end position="240"/>
    </location>
</feature>
<feature type="domain" description="Ribosome maturation factor RimP C-terminal" evidence="6">
    <location>
        <begin position="97"/>
        <end position="167"/>
    </location>
</feature>
<dbReference type="Gene3D" id="3.30.300.70">
    <property type="entry name" value="RimP-like superfamily, N-terminal"/>
    <property type="match status" value="1"/>
</dbReference>
<evidence type="ECO:0000259" key="5">
    <source>
        <dbReference type="Pfam" id="PF02576"/>
    </source>
</evidence>
<feature type="domain" description="Ribosome maturation factor RimP N-terminal" evidence="5">
    <location>
        <begin position="22"/>
        <end position="94"/>
    </location>
</feature>
<dbReference type="PANTHER" id="PTHR33867:SF1">
    <property type="entry name" value="RIBOSOME MATURATION FACTOR RIMP"/>
    <property type="match status" value="1"/>
</dbReference>
<name>A0AAU7JF93_9HYPH</name>
<dbReference type="PANTHER" id="PTHR33867">
    <property type="entry name" value="RIBOSOME MATURATION FACTOR RIMP"/>
    <property type="match status" value="1"/>
</dbReference>
<gene>
    <name evidence="3 7" type="primary">rimP</name>
    <name evidence="7" type="ORF">ABEG18_24550</name>
</gene>
<protein>
    <recommendedName>
        <fullName evidence="3">Ribosome maturation factor RimP</fullName>
    </recommendedName>
</protein>
<dbReference type="InterPro" id="IPR035956">
    <property type="entry name" value="RimP_N_sf"/>
</dbReference>
<dbReference type="Pfam" id="PF17384">
    <property type="entry name" value="DUF150_C"/>
    <property type="match status" value="1"/>
</dbReference>
<dbReference type="InterPro" id="IPR028989">
    <property type="entry name" value="RimP_N"/>
</dbReference>
<evidence type="ECO:0000256" key="1">
    <source>
        <dbReference type="ARBA" id="ARBA00022490"/>
    </source>
</evidence>
<dbReference type="AlphaFoldDB" id="A0AAU7JF93"/>
<dbReference type="GO" id="GO:0006412">
    <property type="term" value="P:translation"/>
    <property type="evidence" value="ECO:0007669"/>
    <property type="project" value="TreeGrafter"/>
</dbReference>
<dbReference type="InterPro" id="IPR036847">
    <property type="entry name" value="RimP_C_sf"/>
</dbReference>
<dbReference type="GO" id="GO:0005829">
    <property type="term" value="C:cytosol"/>
    <property type="evidence" value="ECO:0007669"/>
    <property type="project" value="TreeGrafter"/>
</dbReference>
<dbReference type="GO" id="GO:0000028">
    <property type="term" value="P:ribosomal small subunit assembly"/>
    <property type="evidence" value="ECO:0007669"/>
    <property type="project" value="TreeGrafter"/>
</dbReference>
<evidence type="ECO:0000256" key="3">
    <source>
        <dbReference type="HAMAP-Rule" id="MF_01077"/>
    </source>
</evidence>
<dbReference type="CDD" id="cd01734">
    <property type="entry name" value="YlxS_C"/>
    <property type="match status" value="1"/>
</dbReference>
<accession>A0AAU7JF93</accession>
<dbReference type="EMBL" id="CP157484">
    <property type="protein sequence ID" value="XBO38824.1"/>
    <property type="molecule type" value="Genomic_DNA"/>
</dbReference>
<dbReference type="InterPro" id="IPR028998">
    <property type="entry name" value="RimP_C"/>
</dbReference>
<dbReference type="InterPro" id="IPR003728">
    <property type="entry name" value="Ribosome_maturation_RimP"/>
</dbReference>
<dbReference type="RefSeq" id="WP_406855665.1">
    <property type="nucleotide sequence ID" value="NZ_CP157484.1"/>
</dbReference>
<dbReference type="NCBIfam" id="NF000932">
    <property type="entry name" value="PRK00092.2-5"/>
    <property type="match status" value="1"/>
</dbReference>
<dbReference type="Pfam" id="PF02576">
    <property type="entry name" value="RimP_N"/>
    <property type="match status" value="1"/>
</dbReference>
<dbReference type="HAMAP" id="MF_01077">
    <property type="entry name" value="RimP"/>
    <property type="match status" value="1"/>
</dbReference>
<feature type="region of interest" description="Disordered" evidence="4">
    <location>
        <begin position="180"/>
        <end position="272"/>
    </location>
</feature>
<dbReference type="SUPFAM" id="SSF74942">
    <property type="entry name" value="YhbC-like, C-terminal domain"/>
    <property type="match status" value="1"/>
</dbReference>
<evidence type="ECO:0000313" key="7">
    <source>
        <dbReference type="EMBL" id="XBO38824.1"/>
    </source>
</evidence>
<proteinExistence type="inferred from homology"/>
<organism evidence="7">
    <name type="scientific">Alsobacter sp. KACC 23698</name>
    <dbReference type="NCBI Taxonomy" id="3149229"/>
    <lineage>
        <taxon>Bacteria</taxon>
        <taxon>Pseudomonadati</taxon>
        <taxon>Pseudomonadota</taxon>
        <taxon>Alphaproteobacteria</taxon>
        <taxon>Hyphomicrobiales</taxon>
        <taxon>Alsobacteraceae</taxon>
        <taxon>Alsobacter</taxon>
    </lineage>
</organism>
<sequence>MAEIDEPRMITEHGVAARVGAIVEPVLRDLGFRLVRVRISGQNGCTVQIMAERPDGSFTVDDCEAVSRAVSPALDVDDPVDRAYHLEISSPGIDRPLVRATDFDRWAGHLVKVEMAVPIGGRKRFKGVVVGSDEGFALVDRDDSKPEEERRVRLPLADIGEANLVLTDELVRESLRRGKAALRGEAVDEEGDESEDEDAAEAAPARPAAPAHRAKGPAKTMSSKAIAKAKAANKKGPGRKARPESPPAAGEPSRTPMTKTATASRQGRTEKE</sequence>
<reference evidence="7" key="1">
    <citation type="submission" date="2024-05" db="EMBL/GenBank/DDBJ databases">
        <authorList>
            <person name="Kim S."/>
            <person name="Heo J."/>
            <person name="Choi H."/>
            <person name="Choi Y."/>
            <person name="Kwon S.-W."/>
            <person name="Kim Y."/>
        </authorList>
    </citation>
    <scope>NUCLEOTIDE SEQUENCE</scope>
    <source>
        <strain evidence="7">KACC 23698</strain>
    </source>
</reference>
<dbReference type="SUPFAM" id="SSF75420">
    <property type="entry name" value="YhbC-like, N-terminal domain"/>
    <property type="match status" value="1"/>
</dbReference>
<feature type="compositionally biased region" description="Acidic residues" evidence="4">
    <location>
        <begin position="187"/>
        <end position="200"/>
    </location>
</feature>
<comment type="similarity">
    <text evidence="3">Belongs to the RimP family.</text>
</comment>